<proteinExistence type="predicted"/>
<feature type="signal peptide" evidence="1">
    <location>
        <begin position="1"/>
        <end position="22"/>
    </location>
</feature>
<dbReference type="Pfam" id="PF07589">
    <property type="entry name" value="PEP-CTERM"/>
    <property type="match status" value="1"/>
</dbReference>
<dbReference type="KEGG" id="mass:CR152_09375"/>
<dbReference type="NCBIfam" id="NF038126">
    <property type="entry name" value="PEP_CTERM_FxDxF"/>
    <property type="match status" value="1"/>
</dbReference>
<dbReference type="AlphaFoldDB" id="A0A2D2DIA1"/>
<evidence type="ECO:0000259" key="2">
    <source>
        <dbReference type="Pfam" id="PF07589"/>
    </source>
</evidence>
<dbReference type="NCBIfam" id="NF038118">
    <property type="entry name" value="PEP_CTERM_CCXG"/>
    <property type="match status" value="1"/>
</dbReference>
<evidence type="ECO:0000256" key="1">
    <source>
        <dbReference type="SAM" id="SignalP"/>
    </source>
</evidence>
<keyword evidence="4" id="KW-1185">Reference proteome</keyword>
<dbReference type="Proteomes" id="UP000229897">
    <property type="component" value="Chromosome"/>
</dbReference>
<dbReference type="EMBL" id="CP024608">
    <property type="protein sequence ID" value="ATQ74708.1"/>
    <property type="molecule type" value="Genomic_DNA"/>
</dbReference>
<feature type="chain" id="PRO_5013924699" evidence="1">
    <location>
        <begin position="23"/>
        <end position="220"/>
    </location>
</feature>
<reference evidence="3" key="1">
    <citation type="submission" date="2017-10" db="EMBL/GenBank/DDBJ databases">
        <title>Massilia psychrophilum sp. nov., a novel purple-pigmented bacterium isolated from Tianshan glacier, Xinjiang Municipality, China.</title>
        <authorList>
            <person name="Wang H."/>
        </authorList>
    </citation>
    <scope>NUCLEOTIDE SEQUENCE [LARGE SCALE GENOMIC DNA]</scope>
    <source>
        <strain evidence="3">B2</strain>
    </source>
</reference>
<evidence type="ECO:0000313" key="3">
    <source>
        <dbReference type="EMBL" id="ATQ74708.1"/>
    </source>
</evidence>
<accession>A0A2D2DIA1</accession>
<dbReference type="InterPro" id="IPR013424">
    <property type="entry name" value="Ice-binding_C"/>
</dbReference>
<dbReference type="NCBIfam" id="TIGR02595">
    <property type="entry name" value="PEP_CTERM"/>
    <property type="match status" value="1"/>
</dbReference>
<keyword evidence="1" id="KW-0732">Signal</keyword>
<evidence type="ECO:0000313" key="4">
    <source>
        <dbReference type="Proteomes" id="UP000229897"/>
    </source>
</evidence>
<organism evidence="3 4">
    <name type="scientific">Massilia violaceinigra</name>
    <dbReference type="NCBI Taxonomy" id="2045208"/>
    <lineage>
        <taxon>Bacteria</taxon>
        <taxon>Pseudomonadati</taxon>
        <taxon>Pseudomonadota</taxon>
        <taxon>Betaproteobacteria</taxon>
        <taxon>Burkholderiales</taxon>
        <taxon>Oxalobacteraceae</taxon>
        <taxon>Telluria group</taxon>
        <taxon>Massilia</taxon>
    </lineage>
</organism>
<gene>
    <name evidence="3" type="ORF">CR152_09375</name>
</gene>
<sequence>MNKKISWMLAAASMALAGNVGASTIVIESASATPSGILADAAAYRSAVNGALQSATYAKTSVDSYNNITHASLFGGSSNFALKSTISFGVSEANAGLWQFRAGVDFGYGGALFLNDVALDSKSHDMWWDGQYTNPSQYFGATVILGVGNHTLTIYGFEGCCDGAQQAQFMAPAGTFTSFSTSDNLVSAVPEPETYAMFLTGMAMLGFMTRRRDRPAKIRA</sequence>
<name>A0A2D2DIA1_9BURK</name>
<dbReference type="RefSeq" id="WP_229413324.1">
    <property type="nucleotide sequence ID" value="NZ_CP024608.1"/>
</dbReference>
<feature type="domain" description="Ice-binding protein C-terminal" evidence="2">
    <location>
        <begin position="188"/>
        <end position="212"/>
    </location>
</feature>
<protein>
    <submittedName>
        <fullName evidence="3">PEP-CTERM sorting domain-containing protein</fullName>
    </submittedName>
</protein>